<keyword evidence="6" id="KW-0479">Metal-binding</keyword>
<dbReference type="GO" id="GO:0044322">
    <property type="term" value="C:endoplasmic reticulum quality control compartment"/>
    <property type="evidence" value="ECO:0007669"/>
    <property type="project" value="GOC"/>
</dbReference>
<evidence type="ECO:0000256" key="7">
    <source>
        <dbReference type="RuleBase" id="RU361193"/>
    </source>
</evidence>
<dbReference type="PRINTS" id="PR00747">
    <property type="entry name" value="GLYHDRLASE47"/>
</dbReference>
<dbReference type="InterPro" id="IPR044674">
    <property type="entry name" value="EDEM1/2/3"/>
</dbReference>
<feature type="region of interest" description="Disordered" evidence="8">
    <location>
        <begin position="637"/>
        <end position="675"/>
    </location>
</feature>
<keyword evidence="7" id="KW-0326">Glycosidase</keyword>
<keyword evidence="6" id="KW-0106">Calcium</keyword>
<dbReference type="SUPFAM" id="SSF48225">
    <property type="entry name" value="Seven-hairpin glycosidases"/>
    <property type="match status" value="1"/>
</dbReference>
<feature type="compositionally biased region" description="Polar residues" evidence="8">
    <location>
        <begin position="121"/>
        <end position="138"/>
    </location>
</feature>
<dbReference type="Pfam" id="PF01532">
    <property type="entry name" value="Glyco_hydro_47"/>
    <property type="match status" value="1"/>
</dbReference>
<evidence type="ECO:0000256" key="3">
    <source>
        <dbReference type="ARBA" id="ARBA00022824"/>
    </source>
</evidence>
<feature type="region of interest" description="Disordered" evidence="8">
    <location>
        <begin position="40"/>
        <end position="92"/>
    </location>
</feature>
<dbReference type="InterPro" id="IPR046450">
    <property type="entry name" value="PA_dom_sf"/>
</dbReference>
<dbReference type="Gene3D" id="3.50.30.30">
    <property type="match status" value="1"/>
</dbReference>
<dbReference type="GO" id="GO:1904380">
    <property type="term" value="P:endoplasmic reticulum mannose trimming"/>
    <property type="evidence" value="ECO:0007669"/>
    <property type="project" value="InterPro"/>
</dbReference>
<dbReference type="GO" id="GO:0004571">
    <property type="term" value="F:mannosyl-oligosaccharide 1,2-alpha-mannosidase activity"/>
    <property type="evidence" value="ECO:0007669"/>
    <property type="project" value="InterPro"/>
</dbReference>
<dbReference type="InterPro" id="IPR036026">
    <property type="entry name" value="Seven-hairpin_glycosidases"/>
</dbReference>
<feature type="binding site" evidence="6">
    <location>
        <position position="624"/>
    </location>
    <ligand>
        <name>Ca(2+)</name>
        <dbReference type="ChEBI" id="CHEBI:29108"/>
    </ligand>
</feature>
<feature type="active site" description="Proton donor" evidence="5">
    <location>
        <position position="281"/>
    </location>
</feature>
<feature type="region of interest" description="Disordered" evidence="8">
    <location>
        <begin position="121"/>
        <end position="151"/>
    </location>
</feature>
<sequence length="1130" mass="126432">MDVHGPTLDAAGPLPRSIAQDMNEQESECSSSLLASFNSDDTLDNEETFGASSSLPTSPTIPAPTTGLSSSSTNRINHGATVTNTNNINNNGPREGGVRPWILFIIFTIVQLLLSSPIPSNGVNASTSSDQSPAADSPTNGGGGNNARGGTTRAYFRILPPIAATSSSPGKIVSERMTEVRRLALRQEAKDMFMHGFRGYLTYAFPKDELNPVNCRGRGPDRLRPENINVNDVLGDFSLTLIDSLDTLATMREPEEFAKAIRMTKRHIQNFNINSRVQVFEVNIRVLGALLSAHQYASDPRFMSLVQGYKGELLTLAVDLGNRLMKAFESSPTGIPWPRVNLKKGLLKWESSETCVAGAGSLLLEFGTLSRLSGDPSYEDAAKRALHELWRRRTKIGLVGNTINMTSGEWMSVMTGIGAGTDSFYEYLLKSYVLFGDDQYLEMYETAAEAIKRNLLHDSKYFYKHVHLLDGSLLASWVDSLSAFMPGVQVLAGDLESAIKNHLYYYNIWRRFQAIPERFDFLSQAVDITNYPLRPEFIESNYFLYRATKDPFYLEVGEMILRDLQKYTKTSCGWASLQSVIDKKKEDRMESFALSETFKYLYLLFDEENLLHNELKDSNFVFTTEGHVLSLANEHLRRPTATEPGLKQDPTPRHQYVTKGHPRHQHSRPSEPKPWPMCPLYDAPATFLKSIPYRPDADFARQMVGTRPDARDHLELDPNGFCEKPVLETERVTVEFSGSYAKTFFVDDVVEGEAVVWKDEAVVQKEREKEEAKALTVIPISKGVFISRIVKVKMQLQYDDVQNGYRAVKVGDYPLSANCNVYITRSSLQPLWDTYQRQQVAHLRVYKPAVQYFESTVDEQVERSKDARQIYMVPTDIVAQPADFGYWRPRILDYDQPGPASSEYPLTSLENHFDSNISDDNTLQDHRANVSETTYSHPQGSTRKPVDTKPLVRIDSNTMGCRPFTPHQVDRIRGRILVLDRGGCLFILKAYYAQATGAYGVVVINSDDSLFAMTGASADLDKDVAATSDTSVPTLSDSSSQLGDMIQDKDIDITTVMVGHSAGQVLLDLIREEEILRPDGRASKDQPRLVAGFIQSKLSKSQLEDARLSYNNLPIVNIRTLKGQTMATYG</sequence>
<evidence type="ECO:0000256" key="5">
    <source>
        <dbReference type="PIRSR" id="PIRSR601382-1"/>
    </source>
</evidence>
<dbReference type="InterPro" id="IPR003137">
    <property type="entry name" value="PA_domain"/>
</dbReference>
<protein>
    <recommendedName>
        <fullName evidence="7">alpha-1,2-Mannosidase</fullName>
        <ecNumber evidence="7">3.2.1.-</ecNumber>
    </recommendedName>
</protein>
<gene>
    <name evidence="10" type="primary">MNL1</name>
    <name evidence="10" type="ORF">BG006_002850</name>
</gene>
<feature type="compositionally biased region" description="Polar residues" evidence="8">
    <location>
        <begin position="50"/>
        <end position="60"/>
    </location>
</feature>
<dbReference type="AlphaFoldDB" id="A0A9P5SNG1"/>
<evidence type="ECO:0000256" key="2">
    <source>
        <dbReference type="ARBA" id="ARBA00007658"/>
    </source>
</evidence>
<dbReference type="InterPro" id="IPR001382">
    <property type="entry name" value="Glyco_hydro_47"/>
</dbReference>
<dbReference type="Proteomes" id="UP000696485">
    <property type="component" value="Unassembled WGS sequence"/>
</dbReference>
<dbReference type="GO" id="GO:0005509">
    <property type="term" value="F:calcium ion binding"/>
    <property type="evidence" value="ECO:0007669"/>
    <property type="project" value="InterPro"/>
</dbReference>
<accession>A0A9P5SNG1</accession>
<feature type="domain" description="PA" evidence="9">
    <location>
        <begin position="948"/>
        <end position="1065"/>
    </location>
</feature>
<dbReference type="GO" id="GO:0016020">
    <property type="term" value="C:membrane"/>
    <property type="evidence" value="ECO:0007669"/>
    <property type="project" value="InterPro"/>
</dbReference>
<proteinExistence type="inferred from homology"/>
<evidence type="ECO:0000313" key="11">
    <source>
        <dbReference type="Proteomes" id="UP000696485"/>
    </source>
</evidence>
<evidence type="ECO:0000313" key="10">
    <source>
        <dbReference type="EMBL" id="KAF9334017.1"/>
    </source>
</evidence>
<keyword evidence="4" id="KW-0325">Glycoprotein</keyword>
<feature type="active site" evidence="5">
    <location>
        <position position="536"/>
    </location>
</feature>
<feature type="active site" evidence="5">
    <location>
        <position position="422"/>
    </location>
</feature>
<dbReference type="PANTHER" id="PTHR45679">
    <property type="entry name" value="ER DEGRADATION-ENHANCING ALPHA-MANNOSIDASE-LIKE PROTEIN 2"/>
    <property type="match status" value="1"/>
</dbReference>
<dbReference type="PANTHER" id="PTHR45679:SF5">
    <property type="entry name" value="ER DEGRADATION-ENHANCING ALPHA-MANNOSIDASE-LIKE PROTEIN 1"/>
    <property type="match status" value="1"/>
</dbReference>
<dbReference type="SUPFAM" id="SSF52025">
    <property type="entry name" value="PA domain"/>
    <property type="match status" value="1"/>
</dbReference>
<reference evidence="10" key="1">
    <citation type="journal article" date="2020" name="Fungal Divers.">
        <title>Resolving the Mortierellaceae phylogeny through synthesis of multi-gene phylogenetics and phylogenomics.</title>
        <authorList>
            <person name="Vandepol N."/>
            <person name="Liber J."/>
            <person name="Desiro A."/>
            <person name="Na H."/>
            <person name="Kennedy M."/>
            <person name="Barry K."/>
            <person name="Grigoriev I.V."/>
            <person name="Miller A.N."/>
            <person name="O'Donnell K."/>
            <person name="Stajich J.E."/>
            <person name="Bonito G."/>
        </authorList>
    </citation>
    <scope>NUCLEOTIDE SEQUENCE</scope>
    <source>
        <strain evidence="10">NVP1</strain>
    </source>
</reference>
<dbReference type="GO" id="GO:0005975">
    <property type="term" value="P:carbohydrate metabolic process"/>
    <property type="evidence" value="ECO:0007669"/>
    <property type="project" value="InterPro"/>
</dbReference>
<feature type="compositionally biased region" description="Polar residues" evidence="8">
    <location>
        <begin position="66"/>
        <end position="76"/>
    </location>
</feature>
<dbReference type="Gene3D" id="1.50.10.10">
    <property type="match status" value="1"/>
</dbReference>
<feature type="active site" description="Proton donor" evidence="5">
    <location>
        <position position="517"/>
    </location>
</feature>
<keyword evidence="3" id="KW-0256">Endoplasmic reticulum</keyword>
<comment type="similarity">
    <text evidence="2 7">Belongs to the glycosyl hydrolase 47 family.</text>
</comment>
<dbReference type="InterPro" id="IPR012341">
    <property type="entry name" value="6hp_glycosidase-like_sf"/>
</dbReference>
<keyword evidence="7" id="KW-0378">Hydrolase</keyword>
<name>A0A9P5SNG1_9FUNG</name>
<dbReference type="EMBL" id="JAAAUY010000171">
    <property type="protein sequence ID" value="KAF9334017.1"/>
    <property type="molecule type" value="Genomic_DNA"/>
</dbReference>
<keyword evidence="11" id="KW-1185">Reference proteome</keyword>
<dbReference type="Pfam" id="PF02225">
    <property type="entry name" value="PA"/>
    <property type="match status" value="1"/>
</dbReference>
<organism evidence="10 11">
    <name type="scientific">Podila minutissima</name>
    <dbReference type="NCBI Taxonomy" id="64525"/>
    <lineage>
        <taxon>Eukaryota</taxon>
        <taxon>Fungi</taxon>
        <taxon>Fungi incertae sedis</taxon>
        <taxon>Mucoromycota</taxon>
        <taxon>Mortierellomycotina</taxon>
        <taxon>Mortierellomycetes</taxon>
        <taxon>Mortierellales</taxon>
        <taxon>Mortierellaceae</taxon>
        <taxon>Podila</taxon>
    </lineage>
</organism>
<evidence type="ECO:0000259" key="9">
    <source>
        <dbReference type="Pfam" id="PF02225"/>
    </source>
</evidence>
<comment type="subcellular location">
    <subcellularLocation>
        <location evidence="1">Endoplasmic reticulum</location>
    </subcellularLocation>
</comment>
<comment type="cofactor">
    <cofactor evidence="6">
        <name>Ca(2+)</name>
        <dbReference type="ChEBI" id="CHEBI:29108"/>
    </cofactor>
</comment>
<evidence type="ECO:0000256" key="1">
    <source>
        <dbReference type="ARBA" id="ARBA00004240"/>
    </source>
</evidence>
<evidence type="ECO:0000256" key="4">
    <source>
        <dbReference type="ARBA" id="ARBA00023180"/>
    </source>
</evidence>
<feature type="compositionally biased region" description="Low complexity" evidence="8">
    <location>
        <begin position="81"/>
        <end position="91"/>
    </location>
</feature>
<evidence type="ECO:0000256" key="6">
    <source>
        <dbReference type="PIRSR" id="PIRSR601382-2"/>
    </source>
</evidence>
<dbReference type="EC" id="3.2.1.-" evidence="7"/>
<dbReference type="GO" id="GO:0036503">
    <property type="term" value="P:ERAD pathway"/>
    <property type="evidence" value="ECO:0007669"/>
    <property type="project" value="UniProtKB-ARBA"/>
</dbReference>
<comment type="caution">
    <text evidence="10">The sequence shown here is derived from an EMBL/GenBank/DDBJ whole genome shotgun (WGS) entry which is preliminary data.</text>
</comment>
<evidence type="ECO:0000256" key="8">
    <source>
        <dbReference type="SAM" id="MobiDB-lite"/>
    </source>
</evidence>